<dbReference type="GO" id="GO:0005737">
    <property type="term" value="C:cytoplasm"/>
    <property type="evidence" value="ECO:0007669"/>
    <property type="project" value="TreeGrafter"/>
</dbReference>
<keyword evidence="11" id="KW-0408">Iron</keyword>
<dbReference type="InterPro" id="IPR032432">
    <property type="entry name" value="Radical_SAM_C"/>
</dbReference>
<sequence>MGMYSLKSLLYQDLNLSKLDRLEKAKRRWAKVLGNVPKNSQILEAYKSLVKEKKATVNPALEKLLKIRKIRTLSGVAPLAIMMKPFACPGKCVYCPQESGMPKSYLSNEPAAARAKKLNFNPKKQLLARIKQLKAIGHQPEKLQIIVIGGTFSAYPDKYKKEFLKAIFDAANGKVAQNISQAQKWNEKAPHRIVGLSIETRPDWITDREIKLWREYGVTKVQLGVQALDDKILKLIDRGHNVKTVARASEKLRNCGFKICYHLMPNLPGSSPNKDIQIGQKLFNDSRFRPDTLKIYPCVVIPKTTLYEWWQNGQYQPYSDETLIDILVNIKRVVPSYCRIDRLIRDIPNNWIAAGSLKSNLRQMVKTTMASQGLICRCIRCREVKDQASLHGGVRLKILSYSAGLGKEVFLSFEDKNYLYALLRLRLPSQNQNQNQKPLFPVLKQAALIRELQVFGPQLPLSTPEVNYSSNLGKFYSQHQNLGKKLIKQAEVLAKKAGYQKIAVISGVGVRDYYRQLGYNLKNTYMVKKLC</sequence>
<protein>
    <recommendedName>
        <fullName evidence="14">tRNA carboxymethyluridine synthase</fullName>
        <ecNumber evidence="14">2.3.1.311</ecNumber>
    </recommendedName>
</protein>
<evidence type="ECO:0000256" key="14">
    <source>
        <dbReference type="ARBA" id="ARBA00044771"/>
    </source>
</evidence>
<dbReference type="InterPro" id="IPR023404">
    <property type="entry name" value="rSAM_horseshoe"/>
</dbReference>
<dbReference type="InterPro" id="IPR006638">
    <property type="entry name" value="Elp3/MiaA/NifB-like_rSAM"/>
</dbReference>
<comment type="catalytic activity">
    <reaction evidence="15">
        <text>uridine(34) in tRNA + acetyl-CoA + S-adenosyl-L-methionine + H2O = 5-(carboxymethyl)uridine(34) in tRNA + 5'-deoxyadenosine + L-methionine + CoA + 2 H(+)</text>
        <dbReference type="Rhea" id="RHEA:61020"/>
        <dbReference type="Rhea" id="RHEA-COMP:10407"/>
        <dbReference type="Rhea" id="RHEA-COMP:11727"/>
        <dbReference type="ChEBI" id="CHEBI:15377"/>
        <dbReference type="ChEBI" id="CHEBI:15378"/>
        <dbReference type="ChEBI" id="CHEBI:17319"/>
        <dbReference type="ChEBI" id="CHEBI:57287"/>
        <dbReference type="ChEBI" id="CHEBI:57288"/>
        <dbReference type="ChEBI" id="CHEBI:57844"/>
        <dbReference type="ChEBI" id="CHEBI:59789"/>
        <dbReference type="ChEBI" id="CHEBI:65315"/>
        <dbReference type="ChEBI" id="CHEBI:74882"/>
        <dbReference type="EC" id="2.3.1.311"/>
    </reaction>
    <physiologicalReaction direction="left-to-right" evidence="15">
        <dbReference type="Rhea" id="RHEA:61021"/>
    </physiologicalReaction>
</comment>
<proteinExistence type="inferred from homology"/>
<dbReference type="InterPro" id="IPR034687">
    <property type="entry name" value="ELP3-like"/>
</dbReference>
<evidence type="ECO:0000256" key="13">
    <source>
        <dbReference type="ARBA" id="ARBA00023315"/>
    </source>
</evidence>
<dbReference type="GO" id="GO:0106261">
    <property type="term" value="F:tRNA uridine(34) acetyltransferase activity"/>
    <property type="evidence" value="ECO:0007669"/>
    <property type="project" value="UniProtKB-EC"/>
</dbReference>
<evidence type="ECO:0000256" key="8">
    <source>
        <dbReference type="ARBA" id="ARBA00022694"/>
    </source>
</evidence>
<keyword evidence="10" id="KW-0694">RNA-binding</keyword>
<dbReference type="SMART" id="SM00729">
    <property type="entry name" value="Elp3"/>
    <property type="match status" value="1"/>
</dbReference>
<keyword evidence="6" id="KW-0808">Transferase</keyword>
<reference evidence="17 18" key="1">
    <citation type="journal article" date="2016" name="Nat. Commun.">
        <title>Thousands of microbial genomes shed light on interconnected biogeochemical processes in an aquifer system.</title>
        <authorList>
            <person name="Anantharaman K."/>
            <person name="Brown C.T."/>
            <person name="Hug L.A."/>
            <person name="Sharon I."/>
            <person name="Castelle C.J."/>
            <person name="Probst A.J."/>
            <person name="Thomas B.C."/>
            <person name="Singh A."/>
            <person name="Wilkins M.J."/>
            <person name="Karaoz U."/>
            <person name="Brodie E.L."/>
            <person name="Williams K.H."/>
            <person name="Hubbard S.S."/>
            <person name="Banfield J.F."/>
        </authorList>
    </citation>
    <scope>NUCLEOTIDE SEQUENCE [LARGE SCALE GENOMIC DNA]</scope>
</reference>
<evidence type="ECO:0000256" key="4">
    <source>
        <dbReference type="ARBA" id="ARBA00022485"/>
    </source>
</evidence>
<evidence type="ECO:0000259" key="16">
    <source>
        <dbReference type="PROSITE" id="PS51918"/>
    </source>
</evidence>
<evidence type="ECO:0000313" key="17">
    <source>
        <dbReference type="EMBL" id="OGD63913.1"/>
    </source>
</evidence>
<keyword evidence="7" id="KW-0949">S-adenosyl-L-methionine</keyword>
<dbReference type="NCBIfam" id="TIGR01211">
    <property type="entry name" value="ELP3"/>
    <property type="match status" value="1"/>
</dbReference>
<evidence type="ECO:0000256" key="6">
    <source>
        <dbReference type="ARBA" id="ARBA00022679"/>
    </source>
</evidence>
<dbReference type="EMBL" id="MEZK01000003">
    <property type="protein sequence ID" value="OGD63913.1"/>
    <property type="molecule type" value="Genomic_DNA"/>
</dbReference>
<comment type="similarity">
    <text evidence="3">Belongs to the ELP3 family.</text>
</comment>
<keyword evidence="8" id="KW-0819">tRNA processing</keyword>
<evidence type="ECO:0000256" key="11">
    <source>
        <dbReference type="ARBA" id="ARBA00023004"/>
    </source>
</evidence>
<evidence type="ECO:0000256" key="2">
    <source>
        <dbReference type="ARBA" id="ARBA00005217"/>
    </source>
</evidence>
<evidence type="ECO:0000313" key="18">
    <source>
        <dbReference type="Proteomes" id="UP000177006"/>
    </source>
</evidence>
<dbReference type="AlphaFoldDB" id="A0A1F5E971"/>
<organism evidence="17 18">
    <name type="scientific">Candidatus Beckwithbacteria bacterium RBG_13_42_9</name>
    <dbReference type="NCBI Taxonomy" id="1797457"/>
    <lineage>
        <taxon>Bacteria</taxon>
        <taxon>Candidatus Beckwithiibacteriota</taxon>
    </lineage>
</organism>
<dbReference type="Pfam" id="PF16199">
    <property type="entry name" value="Radical_SAM_C"/>
    <property type="match status" value="1"/>
</dbReference>
<keyword evidence="13" id="KW-0012">Acyltransferase</keyword>
<dbReference type="SUPFAM" id="SSF55729">
    <property type="entry name" value="Acyl-CoA N-acyltransferases (Nat)"/>
    <property type="match status" value="1"/>
</dbReference>
<dbReference type="InterPro" id="IPR007197">
    <property type="entry name" value="rSAM"/>
</dbReference>
<comment type="pathway">
    <text evidence="2">tRNA modification.</text>
</comment>
<accession>A0A1F5E971</accession>
<dbReference type="PROSITE" id="PS51918">
    <property type="entry name" value="RADICAL_SAM"/>
    <property type="match status" value="1"/>
</dbReference>
<keyword evidence="9" id="KW-0479">Metal-binding</keyword>
<evidence type="ECO:0000256" key="9">
    <source>
        <dbReference type="ARBA" id="ARBA00022723"/>
    </source>
</evidence>
<dbReference type="GO" id="GO:0000049">
    <property type="term" value="F:tRNA binding"/>
    <property type="evidence" value="ECO:0007669"/>
    <property type="project" value="UniProtKB-KW"/>
</dbReference>
<dbReference type="SFLD" id="SFLDF00344">
    <property type="entry name" value="ELP3-like"/>
    <property type="match status" value="1"/>
</dbReference>
<keyword evidence="12" id="KW-0411">Iron-sulfur</keyword>
<evidence type="ECO:0000256" key="7">
    <source>
        <dbReference type="ARBA" id="ARBA00022691"/>
    </source>
</evidence>
<dbReference type="GO" id="GO:0046872">
    <property type="term" value="F:metal ion binding"/>
    <property type="evidence" value="ECO:0007669"/>
    <property type="project" value="UniProtKB-KW"/>
</dbReference>
<dbReference type="Proteomes" id="UP000177006">
    <property type="component" value="Unassembled WGS sequence"/>
</dbReference>
<dbReference type="SFLD" id="SFLDG01086">
    <property type="entry name" value="elongater_protein-like"/>
    <property type="match status" value="1"/>
</dbReference>
<evidence type="ECO:0000256" key="12">
    <source>
        <dbReference type="ARBA" id="ARBA00023014"/>
    </source>
</evidence>
<dbReference type="Gene3D" id="3.40.630.30">
    <property type="match status" value="1"/>
</dbReference>
<evidence type="ECO:0000256" key="15">
    <source>
        <dbReference type="ARBA" id="ARBA00047372"/>
    </source>
</evidence>
<name>A0A1F5E971_9BACT</name>
<dbReference type="InterPro" id="IPR039661">
    <property type="entry name" value="ELP3"/>
</dbReference>
<dbReference type="GO" id="GO:0033588">
    <property type="term" value="C:elongator holoenzyme complex"/>
    <property type="evidence" value="ECO:0007669"/>
    <property type="project" value="TreeGrafter"/>
</dbReference>
<dbReference type="GO" id="GO:0002926">
    <property type="term" value="P:tRNA wobble base 5-methoxycarbonylmethyl-2-thiouridinylation"/>
    <property type="evidence" value="ECO:0007669"/>
    <property type="project" value="TreeGrafter"/>
</dbReference>
<dbReference type="Gene3D" id="3.80.30.20">
    <property type="entry name" value="tm_1862 like domain"/>
    <property type="match status" value="1"/>
</dbReference>
<dbReference type="InterPro" id="IPR058240">
    <property type="entry name" value="rSAM_sf"/>
</dbReference>
<evidence type="ECO:0000256" key="10">
    <source>
        <dbReference type="ARBA" id="ARBA00022884"/>
    </source>
</evidence>
<dbReference type="EC" id="2.3.1.311" evidence="14"/>
<comment type="caution">
    <text evidence="17">The sequence shown here is derived from an EMBL/GenBank/DDBJ whole genome shotgun (WGS) entry which is preliminary data.</text>
</comment>
<feature type="domain" description="Radical SAM core" evidence="16">
    <location>
        <begin position="71"/>
        <end position="350"/>
    </location>
</feature>
<dbReference type="PANTHER" id="PTHR11135">
    <property type="entry name" value="HISTONE ACETYLTRANSFERASE-RELATED"/>
    <property type="match status" value="1"/>
</dbReference>
<keyword evidence="5" id="KW-0820">tRNA-binding</keyword>
<dbReference type="SFLD" id="SFLDS00029">
    <property type="entry name" value="Radical_SAM"/>
    <property type="match status" value="1"/>
</dbReference>
<dbReference type="SUPFAM" id="SSF102114">
    <property type="entry name" value="Radical SAM enzymes"/>
    <property type="match status" value="1"/>
</dbReference>
<gene>
    <name evidence="17" type="ORF">A2160_01515</name>
</gene>
<comment type="cofactor">
    <cofactor evidence="1">
        <name>[4Fe-4S] cluster</name>
        <dbReference type="ChEBI" id="CHEBI:49883"/>
    </cofactor>
</comment>
<keyword evidence="4" id="KW-0004">4Fe-4S</keyword>
<dbReference type="PANTHER" id="PTHR11135:SF2">
    <property type="entry name" value="ELONGATOR COMPLEX PROTEIN 3"/>
    <property type="match status" value="1"/>
</dbReference>
<dbReference type="GO" id="GO:0051539">
    <property type="term" value="F:4 iron, 4 sulfur cluster binding"/>
    <property type="evidence" value="ECO:0007669"/>
    <property type="project" value="UniProtKB-KW"/>
</dbReference>
<evidence type="ECO:0000256" key="1">
    <source>
        <dbReference type="ARBA" id="ARBA00001966"/>
    </source>
</evidence>
<dbReference type="Pfam" id="PF04055">
    <property type="entry name" value="Radical_SAM"/>
    <property type="match status" value="1"/>
</dbReference>
<dbReference type="InterPro" id="IPR016181">
    <property type="entry name" value="Acyl_CoA_acyltransferase"/>
</dbReference>
<evidence type="ECO:0000256" key="3">
    <source>
        <dbReference type="ARBA" id="ARBA00005494"/>
    </source>
</evidence>
<evidence type="ECO:0000256" key="5">
    <source>
        <dbReference type="ARBA" id="ARBA00022555"/>
    </source>
</evidence>
<dbReference type="STRING" id="1797457.A2160_01515"/>
<dbReference type="CDD" id="cd01335">
    <property type="entry name" value="Radical_SAM"/>
    <property type="match status" value="1"/>
</dbReference>